<evidence type="ECO:0000313" key="10">
    <source>
        <dbReference type="EMBL" id="KAJ3035765.1"/>
    </source>
</evidence>
<keyword evidence="3" id="KW-0206">Cytoskeleton</keyword>
<keyword evidence="2" id="KW-0963">Cytoplasm</keyword>
<evidence type="ECO:0000256" key="1">
    <source>
        <dbReference type="ARBA" id="ARBA00004430"/>
    </source>
</evidence>
<keyword evidence="10" id="KW-0969">Cilium</keyword>
<evidence type="ECO:0000256" key="3">
    <source>
        <dbReference type="ARBA" id="ARBA00023212"/>
    </source>
</evidence>
<evidence type="ECO:0000256" key="2">
    <source>
        <dbReference type="ARBA" id="ARBA00022490"/>
    </source>
</evidence>
<evidence type="ECO:0000256" key="8">
    <source>
        <dbReference type="SAM" id="MobiDB-lite"/>
    </source>
</evidence>
<feature type="compositionally biased region" description="Basic and acidic residues" evidence="8">
    <location>
        <begin position="538"/>
        <end position="548"/>
    </location>
</feature>
<evidence type="ECO:0000256" key="5">
    <source>
        <dbReference type="ARBA" id="ARBA00029468"/>
    </source>
</evidence>
<dbReference type="Pfam" id="PF14738">
    <property type="entry name" value="CFAP91"/>
    <property type="match status" value="1"/>
</dbReference>
<reference evidence="10" key="1">
    <citation type="submission" date="2020-05" db="EMBL/GenBank/DDBJ databases">
        <title>Phylogenomic resolution of chytrid fungi.</title>
        <authorList>
            <person name="Stajich J.E."/>
            <person name="Amses K."/>
            <person name="Simmons R."/>
            <person name="Seto K."/>
            <person name="Myers J."/>
            <person name="Bonds A."/>
            <person name="Quandt C.A."/>
            <person name="Barry K."/>
            <person name="Liu P."/>
            <person name="Grigoriev I."/>
            <person name="Longcore J.E."/>
            <person name="James T.Y."/>
        </authorList>
    </citation>
    <scope>NUCLEOTIDE SEQUENCE</scope>
    <source>
        <strain evidence="10">JEL0318</strain>
    </source>
</reference>
<comment type="subcellular location">
    <subcellularLocation>
        <location evidence="1">Cytoplasm</location>
        <location evidence="1">Cytoskeleton</location>
        <location evidence="1">Cilium axoneme</location>
    </subcellularLocation>
</comment>
<feature type="coiled-coil region" evidence="7">
    <location>
        <begin position="247"/>
        <end position="304"/>
    </location>
</feature>
<feature type="compositionally biased region" description="Low complexity" evidence="8">
    <location>
        <begin position="499"/>
        <end position="510"/>
    </location>
</feature>
<dbReference type="AlphaFoldDB" id="A0AAD5S3B1"/>
<evidence type="ECO:0000256" key="6">
    <source>
        <dbReference type="ARBA" id="ARBA00029555"/>
    </source>
</evidence>
<feature type="domain" description="CFAP91" evidence="9">
    <location>
        <begin position="144"/>
        <end position="297"/>
    </location>
</feature>
<organism evidence="10 11">
    <name type="scientific">Rhizophlyctis rosea</name>
    <dbReference type="NCBI Taxonomy" id="64517"/>
    <lineage>
        <taxon>Eukaryota</taxon>
        <taxon>Fungi</taxon>
        <taxon>Fungi incertae sedis</taxon>
        <taxon>Chytridiomycota</taxon>
        <taxon>Chytridiomycota incertae sedis</taxon>
        <taxon>Chytridiomycetes</taxon>
        <taxon>Rhizophlyctidales</taxon>
        <taxon>Rhizophlyctidaceae</taxon>
        <taxon>Rhizophlyctis</taxon>
    </lineage>
</organism>
<dbReference type="PANTHER" id="PTHR22455:SF10">
    <property type="entry name" value="CILIA- AND FLAGELLA-ASSOCIATED PROTEIN 91"/>
    <property type="match status" value="1"/>
</dbReference>
<evidence type="ECO:0000256" key="4">
    <source>
        <dbReference type="ARBA" id="ARBA00023273"/>
    </source>
</evidence>
<protein>
    <recommendedName>
        <fullName evidence="6">Cilia- and flagella-associated protein 91</fullName>
    </recommendedName>
</protein>
<dbReference type="InterPro" id="IPR032840">
    <property type="entry name" value="CFAP91_dom"/>
</dbReference>
<evidence type="ECO:0000259" key="9">
    <source>
        <dbReference type="Pfam" id="PF14738"/>
    </source>
</evidence>
<name>A0AAD5S3B1_9FUNG</name>
<keyword evidence="10" id="KW-0282">Flagellum</keyword>
<feature type="non-terminal residue" evidence="10">
    <location>
        <position position="1"/>
    </location>
</feature>
<proteinExistence type="inferred from homology"/>
<keyword evidence="11" id="KW-1185">Reference proteome</keyword>
<feature type="compositionally biased region" description="Basic and acidic residues" evidence="8">
    <location>
        <begin position="556"/>
        <end position="567"/>
    </location>
</feature>
<evidence type="ECO:0000256" key="7">
    <source>
        <dbReference type="SAM" id="Coils"/>
    </source>
</evidence>
<dbReference type="InterPro" id="IPR026720">
    <property type="entry name" value="CFAP91"/>
</dbReference>
<accession>A0AAD5S3B1</accession>
<dbReference type="PANTHER" id="PTHR22455">
    <property type="entry name" value="CILIA- AND FLAGELLA-ASSOCIATED PROTEIN 91"/>
    <property type="match status" value="1"/>
</dbReference>
<keyword evidence="4" id="KW-0966">Cell projection</keyword>
<dbReference type="EMBL" id="JADGJD010002011">
    <property type="protein sequence ID" value="KAJ3035765.1"/>
    <property type="molecule type" value="Genomic_DNA"/>
</dbReference>
<gene>
    <name evidence="10" type="primary">MAATS1_2</name>
    <name evidence="10" type="ORF">HK097_004121</name>
</gene>
<sequence>MASQTLVQTHIAPSRPHDYLYDANFTVSSRKDHVKAILKSQTHDVMINPSFQNMFSSLRNYPSTTYTLRAHHLPLYLGQDRRPPQGSGNADVAGVDRYKFFRRPVVPYVPSLGGQVVYARRAAPVVVRAREVKVEEGGVRTVAVQTMYRESSAQTDPYSPPYTLPSTTSPPELLALATLSYGAGLPAGLAELEMIERARAKRAWEASLPKVVDQESFERRLRMMEEMELKEWREREDEIRRLQDHRLEILKKVITRREAENEALNSERIEKIWQRKLQERDALLEKIQRKRVKILRKLADKRAKVEQKIERRDIIADYANFSSNVYAPKARDGVFFDKPDTTLRFDLVELEDHRGLTYLESTLPPSATAPNLTPPDITKDQIRRNPAIRKNILLQQQLNLMDQKLKERKMQRGKEDEKPLRFAKRIERPPQRPGTPSIETPREEDEDMEVAALLLQKIIRGRIAQNAMYQGKERRLNLINELRTRVTIRRAQEAQGLVQPRAPSAQAKRAASAKKKSSRPASAVGVAPRAEAEVGASMEERETVRVGGEEGGDAEVGVRKGGEERGESVSGMVRWGEEDSATEEVGEEQVLEEFEDEEEIILPG</sequence>
<feature type="region of interest" description="Disordered" evidence="8">
    <location>
        <begin position="424"/>
        <end position="446"/>
    </location>
</feature>
<keyword evidence="7" id="KW-0175">Coiled coil</keyword>
<comment type="similarity">
    <text evidence="5">Belongs to the CFAP91 family.</text>
</comment>
<feature type="compositionally biased region" description="Acidic residues" evidence="8">
    <location>
        <begin position="578"/>
        <end position="604"/>
    </location>
</feature>
<evidence type="ECO:0000313" key="11">
    <source>
        <dbReference type="Proteomes" id="UP001212841"/>
    </source>
</evidence>
<comment type="caution">
    <text evidence="10">The sequence shown here is derived from an EMBL/GenBank/DDBJ whole genome shotgun (WGS) entry which is preliminary data.</text>
</comment>
<dbReference type="Proteomes" id="UP001212841">
    <property type="component" value="Unassembled WGS sequence"/>
</dbReference>
<dbReference type="GO" id="GO:0005930">
    <property type="term" value="C:axoneme"/>
    <property type="evidence" value="ECO:0007669"/>
    <property type="project" value="UniProtKB-SubCell"/>
</dbReference>
<feature type="region of interest" description="Disordered" evidence="8">
    <location>
        <begin position="494"/>
        <end position="604"/>
    </location>
</feature>